<dbReference type="OrthoDB" id="10517915at2759"/>
<sequence>MVIQDPSAARGPAYLQNACGVLAQLIVCLTILAYSADFNRDARLAAAAAVLFSVLANMRSQALNILTLWSSVHLAIIPALDYLSTL</sequence>
<evidence type="ECO:0000313" key="3">
    <source>
        <dbReference type="Proteomes" id="UP000192247"/>
    </source>
</evidence>
<dbReference type="AlphaFoldDB" id="A0A1V9X377"/>
<keyword evidence="3" id="KW-1185">Reference proteome</keyword>
<accession>A0A1V9X377</accession>
<keyword evidence="1" id="KW-1133">Transmembrane helix</keyword>
<gene>
    <name evidence="2" type="ORF">BIW11_04709</name>
</gene>
<feature type="transmembrane region" description="Helical" evidence="1">
    <location>
        <begin position="12"/>
        <end position="36"/>
    </location>
</feature>
<organism evidence="2 3">
    <name type="scientific">Tropilaelaps mercedesae</name>
    <dbReference type="NCBI Taxonomy" id="418985"/>
    <lineage>
        <taxon>Eukaryota</taxon>
        <taxon>Metazoa</taxon>
        <taxon>Ecdysozoa</taxon>
        <taxon>Arthropoda</taxon>
        <taxon>Chelicerata</taxon>
        <taxon>Arachnida</taxon>
        <taxon>Acari</taxon>
        <taxon>Parasitiformes</taxon>
        <taxon>Mesostigmata</taxon>
        <taxon>Gamasina</taxon>
        <taxon>Dermanyssoidea</taxon>
        <taxon>Laelapidae</taxon>
        <taxon>Tropilaelaps</taxon>
    </lineage>
</organism>
<reference evidence="2 3" key="1">
    <citation type="journal article" date="2017" name="Gigascience">
        <title>Draft genome of the honey bee ectoparasitic mite, Tropilaelaps mercedesae, is shaped by the parasitic life history.</title>
        <authorList>
            <person name="Dong X."/>
            <person name="Armstrong S.D."/>
            <person name="Xia D."/>
            <person name="Makepeace B.L."/>
            <person name="Darby A.C."/>
            <person name="Kadowaki T."/>
        </authorList>
    </citation>
    <scope>NUCLEOTIDE SEQUENCE [LARGE SCALE GENOMIC DNA]</scope>
    <source>
        <strain evidence="2">Wuxi-XJTLU</strain>
    </source>
</reference>
<keyword evidence="1" id="KW-0472">Membrane</keyword>
<protein>
    <submittedName>
        <fullName evidence="2">Uncharacterized protein</fullName>
    </submittedName>
</protein>
<dbReference type="InParanoid" id="A0A1V9X377"/>
<name>A0A1V9X377_9ACAR</name>
<evidence type="ECO:0000313" key="2">
    <source>
        <dbReference type="EMBL" id="OQR67722.1"/>
    </source>
</evidence>
<dbReference type="Proteomes" id="UP000192247">
    <property type="component" value="Unassembled WGS sequence"/>
</dbReference>
<comment type="caution">
    <text evidence="2">The sequence shown here is derived from an EMBL/GenBank/DDBJ whole genome shotgun (WGS) entry which is preliminary data.</text>
</comment>
<dbReference type="EMBL" id="MNPL01027711">
    <property type="protein sequence ID" value="OQR67722.1"/>
    <property type="molecule type" value="Genomic_DNA"/>
</dbReference>
<keyword evidence="1" id="KW-0812">Transmembrane</keyword>
<evidence type="ECO:0000256" key="1">
    <source>
        <dbReference type="SAM" id="Phobius"/>
    </source>
</evidence>
<proteinExistence type="predicted"/>